<name>A0ACB8S5T8_9AGAM</name>
<evidence type="ECO:0000313" key="2">
    <source>
        <dbReference type="Proteomes" id="UP000814033"/>
    </source>
</evidence>
<gene>
    <name evidence="1" type="ORF">FA95DRAFT_1534248</name>
</gene>
<dbReference type="Proteomes" id="UP000814033">
    <property type="component" value="Unassembled WGS sequence"/>
</dbReference>
<reference evidence="1" key="2">
    <citation type="journal article" date="2022" name="New Phytol.">
        <title>Evolutionary transition to the ectomycorrhizal habit in the genomes of a hyperdiverse lineage of mushroom-forming fungi.</title>
        <authorList>
            <person name="Looney B."/>
            <person name="Miyauchi S."/>
            <person name="Morin E."/>
            <person name="Drula E."/>
            <person name="Courty P.E."/>
            <person name="Kohler A."/>
            <person name="Kuo A."/>
            <person name="LaButti K."/>
            <person name="Pangilinan J."/>
            <person name="Lipzen A."/>
            <person name="Riley R."/>
            <person name="Andreopoulos W."/>
            <person name="He G."/>
            <person name="Johnson J."/>
            <person name="Nolan M."/>
            <person name="Tritt A."/>
            <person name="Barry K.W."/>
            <person name="Grigoriev I.V."/>
            <person name="Nagy L.G."/>
            <person name="Hibbett D."/>
            <person name="Henrissat B."/>
            <person name="Matheny P.B."/>
            <person name="Labbe J."/>
            <person name="Martin F.M."/>
        </authorList>
    </citation>
    <scope>NUCLEOTIDE SEQUENCE</scope>
    <source>
        <strain evidence="1">FP105234-sp</strain>
    </source>
</reference>
<organism evidence="1 2">
    <name type="scientific">Auriscalpium vulgare</name>
    <dbReference type="NCBI Taxonomy" id="40419"/>
    <lineage>
        <taxon>Eukaryota</taxon>
        <taxon>Fungi</taxon>
        <taxon>Dikarya</taxon>
        <taxon>Basidiomycota</taxon>
        <taxon>Agaricomycotina</taxon>
        <taxon>Agaricomycetes</taxon>
        <taxon>Russulales</taxon>
        <taxon>Auriscalpiaceae</taxon>
        <taxon>Auriscalpium</taxon>
    </lineage>
</organism>
<evidence type="ECO:0000313" key="1">
    <source>
        <dbReference type="EMBL" id="KAI0051527.1"/>
    </source>
</evidence>
<sequence>MIALTHFMAVVTALAVSVSSAPTRRITGTQSGQGTFFSPGLGACGISSTDADNIVAVSTQLFNTFPGAGANPNANPICGKTITANSGGKSVTVTVVDECVACALTDLDFSPSAFDALADPSVGRIPITWTLN</sequence>
<reference evidence="1" key="1">
    <citation type="submission" date="2021-02" db="EMBL/GenBank/DDBJ databases">
        <authorList>
            <consortium name="DOE Joint Genome Institute"/>
            <person name="Ahrendt S."/>
            <person name="Looney B.P."/>
            <person name="Miyauchi S."/>
            <person name="Morin E."/>
            <person name="Drula E."/>
            <person name="Courty P.E."/>
            <person name="Chicoki N."/>
            <person name="Fauchery L."/>
            <person name="Kohler A."/>
            <person name="Kuo A."/>
            <person name="Labutti K."/>
            <person name="Pangilinan J."/>
            <person name="Lipzen A."/>
            <person name="Riley R."/>
            <person name="Andreopoulos W."/>
            <person name="He G."/>
            <person name="Johnson J."/>
            <person name="Barry K.W."/>
            <person name="Grigoriev I.V."/>
            <person name="Nagy L."/>
            <person name="Hibbett D."/>
            <person name="Henrissat B."/>
            <person name="Matheny P.B."/>
            <person name="Labbe J."/>
            <person name="Martin F."/>
        </authorList>
    </citation>
    <scope>NUCLEOTIDE SEQUENCE</scope>
    <source>
        <strain evidence="1">FP105234-sp</strain>
    </source>
</reference>
<dbReference type="EMBL" id="MU275851">
    <property type="protein sequence ID" value="KAI0051527.1"/>
    <property type="molecule type" value="Genomic_DNA"/>
</dbReference>
<proteinExistence type="predicted"/>
<accession>A0ACB8S5T8</accession>
<comment type="caution">
    <text evidence="1">The sequence shown here is derived from an EMBL/GenBank/DDBJ whole genome shotgun (WGS) entry which is preliminary data.</text>
</comment>
<keyword evidence="2" id="KW-1185">Reference proteome</keyword>
<protein>
    <submittedName>
        <fullName evidence="1">Uncharacterized protein</fullName>
    </submittedName>
</protein>